<accession>A0AAU7CNG0</accession>
<dbReference type="InterPro" id="IPR029062">
    <property type="entry name" value="Class_I_gatase-like"/>
</dbReference>
<gene>
    <name evidence="3" type="ORF">V5E97_11070</name>
</gene>
<proteinExistence type="predicted"/>
<evidence type="ECO:0000256" key="1">
    <source>
        <dbReference type="SAM" id="SignalP"/>
    </source>
</evidence>
<feature type="signal peptide" evidence="1">
    <location>
        <begin position="1"/>
        <end position="25"/>
    </location>
</feature>
<feature type="domain" description="ThuA-like" evidence="2">
    <location>
        <begin position="95"/>
        <end position="271"/>
    </location>
</feature>
<dbReference type="Pfam" id="PF06283">
    <property type="entry name" value="ThuA"/>
    <property type="match status" value="1"/>
</dbReference>
<evidence type="ECO:0000259" key="2">
    <source>
        <dbReference type="Pfam" id="PF06283"/>
    </source>
</evidence>
<feature type="chain" id="PRO_5043941259" evidence="1">
    <location>
        <begin position="26"/>
        <end position="297"/>
    </location>
</feature>
<reference evidence="3" key="1">
    <citation type="submission" date="2024-05" db="EMBL/GenBank/DDBJ databases">
        <title>Planctomycetes of the genus Singulisphaera possess chitinolytic capabilities.</title>
        <authorList>
            <person name="Ivanova A."/>
        </authorList>
    </citation>
    <scope>NUCLEOTIDE SEQUENCE</scope>
    <source>
        <strain evidence="3">Ch08T</strain>
    </source>
</reference>
<name>A0AAU7CNG0_9BACT</name>
<organism evidence="3">
    <name type="scientific">Singulisphaera sp. Ch08</name>
    <dbReference type="NCBI Taxonomy" id="3120278"/>
    <lineage>
        <taxon>Bacteria</taxon>
        <taxon>Pseudomonadati</taxon>
        <taxon>Planctomycetota</taxon>
        <taxon>Planctomycetia</taxon>
        <taxon>Isosphaerales</taxon>
        <taxon>Isosphaeraceae</taxon>
        <taxon>Singulisphaera</taxon>
    </lineage>
</organism>
<dbReference type="InterPro" id="IPR029010">
    <property type="entry name" value="ThuA-like"/>
</dbReference>
<dbReference type="SUPFAM" id="SSF52317">
    <property type="entry name" value="Class I glutamine amidotransferase-like"/>
    <property type="match status" value="1"/>
</dbReference>
<dbReference type="Gene3D" id="3.40.50.880">
    <property type="match status" value="1"/>
</dbReference>
<keyword evidence="1" id="KW-0732">Signal</keyword>
<dbReference type="AlphaFoldDB" id="A0AAU7CNG0"/>
<protein>
    <submittedName>
        <fullName evidence="3">ThuA domain-containing protein</fullName>
    </submittedName>
</protein>
<dbReference type="RefSeq" id="WP_406699399.1">
    <property type="nucleotide sequence ID" value="NZ_CP155447.1"/>
</dbReference>
<dbReference type="EMBL" id="CP155447">
    <property type="protein sequence ID" value="XBH06549.1"/>
    <property type="molecule type" value="Genomic_DNA"/>
</dbReference>
<evidence type="ECO:0000313" key="3">
    <source>
        <dbReference type="EMBL" id="XBH06549.1"/>
    </source>
</evidence>
<sequence>MPSRRIPLLAIAAIVSSSLLRSSQAAEPAVKLPIGVTVEEQPVSPDAIKIVLIAGSSTHKPGEHDYLAGCVVLMNLLRQTPGVAPVLAIDWPEKPETLEGAKAIVMLFDGGDKHALLKGDRLDLIQKLADQGVGLVQLHQAADYPKAQGDRARRLVGGAWEPGFSQRAHWIATFQAFADHPIFRGVTSFSVDDGWLTRLRFTPEKKGVTPLLRTVSPTDAKTKVVDDAAIVSWLYDRPGGGRSLTFTGGHLHKSFAEEGYRRFLVNGILWTAGVAIPASGAPVALDTGALLERANEK</sequence>